<comment type="caution">
    <text evidence="6">The sequence shown here is derived from an EMBL/GenBank/DDBJ whole genome shotgun (WGS) entry which is preliminary data.</text>
</comment>
<keyword evidence="2" id="KW-0121">Carboxypeptidase</keyword>
<dbReference type="Gene3D" id="3.90.1310.10">
    <property type="entry name" value="Penicillin-binding protein 2a (Domain 2)"/>
    <property type="match status" value="1"/>
</dbReference>
<evidence type="ECO:0000256" key="1">
    <source>
        <dbReference type="ARBA" id="ARBA00004370"/>
    </source>
</evidence>
<dbReference type="OrthoDB" id="9789078at2"/>
<dbReference type="InterPro" id="IPR005311">
    <property type="entry name" value="PBP_dimer"/>
</dbReference>
<evidence type="ECO:0000259" key="4">
    <source>
        <dbReference type="Pfam" id="PF00905"/>
    </source>
</evidence>
<protein>
    <submittedName>
        <fullName evidence="6">Penicillin-binding protein 2</fullName>
    </submittedName>
</protein>
<evidence type="ECO:0000256" key="3">
    <source>
        <dbReference type="ARBA" id="ARBA00023136"/>
    </source>
</evidence>
<dbReference type="InterPro" id="IPR036138">
    <property type="entry name" value="PBP_dimer_sf"/>
</dbReference>
<evidence type="ECO:0000313" key="6">
    <source>
        <dbReference type="EMBL" id="TPG48026.1"/>
    </source>
</evidence>
<dbReference type="GO" id="GO:0008658">
    <property type="term" value="F:penicillin binding"/>
    <property type="evidence" value="ECO:0007669"/>
    <property type="project" value="InterPro"/>
</dbReference>
<dbReference type="GO" id="GO:0005886">
    <property type="term" value="C:plasma membrane"/>
    <property type="evidence" value="ECO:0007669"/>
    <property type="project" value="TreeGrafter"/>
</dbReference>
<dbReference type="InterPro" id="IPR001460">
    <property type="entry name" value="PCN-bd_Tpept"/>
</dbReference>
<organism evidence="6 7">
    <name type="scientific">Sphingomonas glacialis</name>
    <dbReference type="NCBI Taxonomy" id="658225"/>
    <lineage>
        <taxon>Bacteria</taxon>
        <taxon>Pseudomonadati</taxon>
        <taxon>Pseudomonadota</taxon>
        <taxon>Alphaproteobacteria</taxon>
        <taxon>Sphingomonadales</taxon>
        <taxon>Sphingomonadaceae</taxon>
        <taxon>Sphingomonas</taxon>
    </lineage>
</organism>
<dbReference type="SUPFAM" id="SSF56601">
    <property type="entry name" value="beta-lactamase/transpeptidase-like"/>
    <property type="match status" value="1"/>
</dbReference>
<dbReference type="SUPFAM" id="SSF56519">
    <property type="entry name" value="Penicillin binding protein dimerisation domain"/>
    <property type="match status" value="1"/>
</dbReference>
<reference evidence="6 7" key="1">
    <citation type="journal article" date="2019" name="Environ. Microbiol.">
        <title>Species interactions and distinct microbial communities in high Arctic permafrost affected cryosols are associated with the CH4 and CO2 gas fluxes.</title>
        <authorList>
            <person name="Altshuler I."/>
            <person name="Hamel J."/>
            <person name="Turney S."/>
            <person name="Magnuson E."/>
            <person name="Levesque R."/>
            <person name="Greer C."/>
            <person name="Whyte L.G."/>
        </authorList>
    </citation>
    <scope>NUCLEOTIDE SEQUENCE [LARGE SCALE GENOMIC DNA]</scope>
    <source>
        <strain evidence="6 7">E6.1</strain>
    </source>
</reference>
<dbReference type="Proteomes" id="UP000319931">
    <property type="component" value="Unassembled WGS sequence"/>
</dbReference>
<dbReference type="PANTHER" id="PTHR30627">
    <property type="entry name" value="PEPTIDOGLYCAN D,D-TRANSPEPTIDASE"/>
    <property type="match status" value="1"/>
</dbReference>
<accession>A0A502FFC8</accession>
<evidence type="ECO:0000313" key="7">
    <source>
        <dbReference type="Proteomes" id="UP000319931"/>
    </source>
</evidence>
<feature type="domain" description="Penicillin-binding protein dimerisation" evidence="5">
    <location>
        <begin position="66"/>
        <end position="193"/>
    </location>
</feature>
<keyword evidence="7" id="KW-1185">Reference proteome</keyword>
<keyword evidence="3" id="KW-0472">Membrane</keyword>
<dbReference type="Pfam" id="PF03717">
    <property type="entry name" value="PBP_dimer"/>
    <property type="match status" value="1"/>
</dbReference>
<dbReference type="GO" id="GO:0004180">
    <property type="term" value="F:carboxypeptidase activity"/>
    <property type="evidence" value="ECO:0007669"/>
    <property type="project" value="UniProtKB-KW"/>
</dbReference>
<dbReference type="AlphaFoldDB" id="A0A502FFC8"/>
<keyword evidence="2" id="KW-0645">Protease</keyword>
<comment type="subcellular location">
    <subcellularLocation>
        <location evidence="1">Membrane</location>
    </subcellularLocation>
</comment>
<dbReference type="Gene3D" id="3.40.710.10">
    <property type="entry name" value="DD-peptidase/beta-lactamase superfamily"/>
    <property type="match status" value="1"/>
</dbReference>
<sequence length="559" mass="60374">MRQPGRLSPRSKRVTVYELIYRRLMILLLLFVAAFTAVGVRLTQLGFVSQGRTSRRNSRGSAVVGRVDIVDRNGKVLARTFDAYSVGVHPSQLIGKPRELAGQISRILPMQSETALLRELTSLKPFRYIQRHISPANVRKFMILGEPGVEILQEPERIYPESALAAHVLGYADIDGIGRAGLERQYQDRLTASAQGPLQLSIDGRVQAVLELELQNAMTEHSAIGAAGVVLDANTGEVIALASLPGFNPNTPSRSTSDARFNRATQGVYELGSTFKAFTIATALETGVIHSLADRYDARVPLQMGRFRIHDDDAQNRWLTVPEIFAYSSNIGAARIAQAIGADRQRSFLDRLGMLRPVAVDLPERGRPLYPASWGELATMTVGFGHGLAVSPLHLALGYAAVVNGGVWRPATLLKMSDDRPVAGTRVFSQQTSATMRSLLRLVVVHGTGVKANAHGYRVGGKTGTAEKAERGGYNHHALISTFAGAFPIDAPRYVVVVTLDEPKGTRATGGYATAGWVAAPVAHGLIRTIGPMLGVYPDLSRDIDLTPILPLVTGTAAE</sequence>
<dbReference type="InterPro" id="IPR050515">
    <property type="entry name" value="Beta-lactam/transpept"/>
</dbReference>
<name>A0A502FFC8_9SPHN</name>
<dbReference type="PANTHER" id="PTHR30627:SF1">
    <property type="entry name" value="PEPTIDOGLYCAN D,D-TRANSPEPTIDASE FTSI"/>
    <property type="match status" value="1"/>
</dbReference>
<gene>
    <name evidence="6" type="ORF">EAH76_21640</name>
</gene>
<dbReference type="Pfam" id="PF00905">
    <property type="entry name" value="Transpeptidase"/>
    <property type="match status" value="1"/>
</dbReference>
<evidence type="ECO:0000256" key="2">
    <source>
        <dbReference type="ARBA" id="ARBA00022645"/>
    </source>
</evidence>
<proteinExistence type="predicted"/>
<evidence type="ECO:0000259" key="5">
    <source>
        <dbReference type="Pfam" id="PF03717"/>
    </source>
</evidence>
<dbReference type="GO" id="GO:0071555">
    <property type="term" value="P:cell wall organization"/>
    <property type="evidence" value="ECO:0007669"/>
    <property type="project" value="TreeGrafter"/>
</dbReference>
<dbReference type="EMBL" id="RCZC01000010">
    <property type="protein sequence ID" value="TPG48026.1"/>
    <property type="molecule type" value="Genomic_DNA"/>
</dbReference>
<dbReference type="Gene3D" id="3.30.450.330">
    <property type="match status" value="1"/>
</dbReference>
<dbReference type="InterPro" id="IPR012338">
    <property type="entry name" value="Beta-lactam/transpept-like"/>
</dbReference>
<keyword evidence="2" id="KW-0378">Hydrolase</keyword>
<feature type="domain" description="Penicillin-binding protein transpeptidase" evidence="4">
    <location>
        <begin position="228"/>
        <end position="514"/>
    </location>
</feature>